<dbReference type="RefSeq" id="WP_015408206.1">
    <property type="nucleotide sequence ID" value="NC_020388.1"/>
</dbReference>
<name>M1XK68_NATM8</name>
<dbReference type="AlphaFoldDB" id="M1XK68"/>
<organism evidence="2 3">
    <name type="scientific">Natronomonas moolapensis (strain DSM 18674 / CECT 7526 / JCM 14361 / 8.8.11)</name>
    <dbReference type="NCBI Taxonomy" id="268739"/>
    <lineage>
        <taxon>Archaea</taxon>
        <taxon>Methanobacteriati</taxon>
        <taxon>Methanobacteriota</taxon>
        <taxon>Stenosarchaea group</taxon>
        <taxon>Halobacteria</taxon>
        <taxon>Halobacteriales</taxon>
        <taxon>Natronomonadaceae</taxon>
        <taxon>Natronomonas</taxon>
    </lineage>
</organism>
<sequence length="49" mass="5453">MAKTDDTADDPDEDEMLPDEAEAIAQRLDSLDDEQRRSLSDVADALDDE</sequence>
<keyword evidence="3" id="KW-1185">Reference proteome</keyword>
<dbReference type="Proteomes" id="UP000011867">
    <property type="component" value="Chromosome"/>
</dbReference>
<feature type="compositionally biased region" description="Basic and acidic residues" evidence="1">
    <location>
        <begin position="29"/>
        <end position="39"/>
    </location>
</feature>
<accession>M1XK68</accession>
<dbReference type="EMBL" id="HF582854">
    <property type="protein sequence ID" value="CCQ35357.1"/>
    <property type="molecule type" value="Genomic_DNA"/>
</dbReference>
<evidence type="ECO:0000313" key="3">
    <source>
        <dbReference type="Proteomes" id="UP000011867"/>
    </source>
</evidence>
<evidence type="ECO:0000256" key="1">
    <source>
        <dbReference type="SAM" id="MobiDB-lite"/>
    </source>
</evidence>
<proteinExistence type="predicted"/>
<dbReference type="GeneID" id="43676816"/>
<dbReference type="HOGENOM" id="CLU_3130936_0_0_2"/>
<evidence type="ECO:0000313" key="2">
    <source>
        <dbReference type="EMBL" id="CCQ35357.1"/>
    </source>
</evidence>
<gene>
    <name evidence="2" type="ordered locus">Nmlp_1147</name>
</gene>
<dbReference type="STRING" id="268739.Nmlp_1147"/>
<dbReference type="KEGG" id="nmo:Nmlp_1147"/>
<feature type="region of interest" description="Disordered" evidence="1">
    <location>
        <begin position="28"/>
        <end position="49"/>
    </location>
</feature>
<reference evidence="2 3" key="1">
    <citation type="journal article" date="2013" name="Genome Announc.">
        <title>Genome of the haloarchaeon Natronomonas moolapensis, a neutrophilic member of a previously haloalkaliphilic genus.</title>
        <authorList>
            <person name="Dyall-Smith M.L."/>
            <person name="Pfeiffer F."/>
            <person name="Oberwinkler T."/>
            <person name="Klee K."/>
            <person name="Rampp M."/>
            <person name="Palm P."/>
            <person name="Gross K."/>
            <person name="Schuster S.C."/>
            <person name="Oesterhelt D."/>
        </authorList>
    </citation>
    <scope>NUCLEOTIDE SEQUENCE [LARGE SCALE GENOMIC DNA]</scope>
    <source>
        <strain evidence="3">DSM 18674 / JCM 14361 / 8.8.11</strain>
    </source>
</reference>
<protein>
    <submittedName>
        <fullName evidence="2">Uncharacterized protein</fullName>
    </submittedName>
</protein>